<proteinExistence type="predicted"/>
<dbReference type="RefSeq" id="WP_185175639.1">
    <property type="nucleotide sequence ID" value="NZ_CP059404.1"/>
</dbReference>
<accession>A0A7G7CNU6</accession>
<keyword evidence="4" id="KW-1185">Reference proteome</keyword>
<dbReference type="InterPro" id="IPR025443">
    <property type="entry name" value="DUF4307"/>
</dbReference>
<organism evidence="3 4">
    <name type="scientific">Corynebacterium incognita</name>
    <dbReference type="NCBI Taxonomy" id="2754725"/>
    <lineage>
        <taxon>Bacteria</taxon>
        <taxon>Bacillati</taxon>
        <taxon>Actinomycetota</taxon>
        <taxon>Actinomycetes</taxon>
        <taxon>Mycobacteriales</taxon>
        <taxon>Corynebacteriaceae</taxon>
        <taxon>Corynebacterium</taxon>
    </lineage>
</organism>
<dbReference type="Pfam" id="PF14155">
    <property type="entry name" value="DUF4307"/>
    <property type="match status" value="1"/>
</dbReference>
<name>A0A7G7CNU6_9CORY</name>
<keyword evidence="2" id="KW-1133">Transmembrane helix</keyword>
<keyword evidence="2" id="KW-0812">Transmembrane</keyword>
<evidence type="ECO:0000313" key="4">
    <source>
        <dbReference type="Proteomes" id="UP000515743"/>
    </source>
</evidence>
<dbReference type="EMBL" id="CP059404">
    <property type="protein sequence ID" value="QNE89262.1"/>
    <property type="molecule type" value="Genomic_DNA"/>
</dbReference>
<sequence>MTSRPAARYGGSSRTSTSNSGTMSGKIIAVIMVAIVLAAAFFAAKYFMDKQKVNASISYVSHEIISDDKTRVWVDVTRNRPEEPAYCIVQAYDYDKAEIGRREVPLPPGTEKSQRIGVDIATTRRGVAGGVYGCSSEIPSYMDLENPQYTS</sequence>
<evidence type="ECO:0000256" key="1">
    <source>
        <dbReference type="SAM" id="MobiDB-lite"/>
    </source>
</evidence>
<protein>
    <submittedName>
        <fullName evidence="3">DUF4307 domain-containing protein</fullName>
    </submittedName>
</protein>
<gene>
    <name evidence="3" type="ORF">H0194_09455</name>
</gene>
<feature type="transmembrane region" description="Helical" evidence="2">
    <location>
        <begin position="27"/>
        <end position="48"/>
    </location>
</feature>
<dbReference type="KEGG" id="cik:H0194_09455"/>
<feature type="compositionally biased region" description="Low complexity" evidence="1">
    <location>
        <begin position="10"/>
        <end position="21"/>
    </location>
</feature>
<evidence type="ECO:0000313" key="3">
    <source>
        <dbReference type="EMBL" id="QNE89262.1"/>
    </source>
</evidence>
<evidence type="ECO:0000256" key="2">
    <source>
        <dbReference type="SAM" id="Phobius"/>
    </source>
</evidence>
<feature type="region of interest" description="Disordered" evidence="1">
    <location>
        <begin position="1"/>
        <end position="21"/>
    </location>
</feature>
<dbReference type="Proteomes" id="UP000515743">
    <property type="component" value="Chromosome"/>
</dbReference>
<reference evidence="3 4" key="1">
    <citation type="submission" date="2020-07" db="EMBL/GenBank/DDBJ databases">
        <title>Complete genome and description of Corynebacterium incognita strain Marseille-Q3630 sp. nov.</title>
        <authorList>
            <person name="Boxberger M."/>
        </authorList>
    </citation>
    <scope>NUCLEOTIDE SEQUENCE [LARGE SCALE GENOMIC DNA]</scope>
    <source>
        <strain evidence="3 4">Marseille-Q3630</strain>
    </source>
</reference>
<dbReference type="AlphaFoldDB" id="A0A7G7CNU6"/>
<keyword evidence="2" id="KW-0472">Membrane</keyword>